<feature type="domain" description="Reverse transcriptase" evidence="1">
    <location>
        <begin position="1"/>
        <end position="266"/>
    </location>
</feature>
<keyword evidence="2" id="KW-0548">Nucleotidyltransferase</keyword>
<dbReference type="CDD" id="cd01650">
    <property type="entry name" value="RT_nLTR_like"/>
    <property type="match status" value="1"/>
</dbReference>
<dbReference type="PROSITE" id="PS50878">
    <property type="entry name" value="RT_POL"/>
    <property type="match status" value="1"/>
</dbReference>
<organism evidence="2 3">
    <name type="scientific">Trifolium medium</name>
    <dbReference type="NCBI Taxonomy" id="97028"/>
    <lineage>
        <taxon>Eukaryota</taxon>
        <taxon>Viridiplantae</taxon>
        <taxon>Streptophyta</taxon>
        <taxon>Embryophyta</taxon>
        <taxon>Tracheophyta</taxon>
        <taxon>Spermatophyta</taxon>
        <taxon>Magnoliopsida</taxon>
        <taxon>eudicotyledons</taxon>
        <taxon>Gunneridae</taxon>
        <taxon>Pentapetalae</taxon>
        <taxon>rosids</taxon>
        <taxon>fabids</taxon>
        <taxon>Fabales</taxon>
        <taxon>Fabaceae</taxon>
        <taxon>Papilionoideae</taxon>
        <taxon>50 kb inversion clade</taxon>
        <taxon>NPAAA clade</taxon>
        <taxon>Hologalegina</taxon>
        <taxon>IRL clade</taxon>
        <taxon>Trifolieae</taxon>
        <taxon>Trifolium</taxon>
    </lineage>
</organism>
<dbReference type="GO" id="GO:0003964">
    <property type="term" value="F:RNA-directed DNA polymerase activity"/>
    <property type="evidence" value="ECO:0007669"/>
    <property type="project" value="UniProtKB-KW"/>
</dbReference>
<keyword evidence="2" id="KW-0695">RNA-directed DNA polymerase</keyword>
<evidence type="ECO:0000313" key="3">
    <source>
        <dbReference type="Proteomes" id="UP000265520"/>
    </source>
</evidence>
<dbReference type="EMBL" id="LXQA010032066">
    <property type="protein sequence ID" value="MCH96329.1"/>
    <property type="molecule type" value="Genomic_DNA"/>
</dbReference>
<proteinExistence type="predicted"/>
<dbReference type="PANTHER" id="PTHR31635:SF196">
    <property type="entry name" value="REVERSE TRANSCRIPTASE DOMAIN-CONTAINING PROTEIN-RELATED"/>
    <property type="match status" value="1"/>
</dbReference>
<dbReference type="Proteomes" id="UP000265520">
    <property type="component" value="Unassembled WGS sequence"/>
</dbReference>
<keyword evidence="3" id="KW-1185">Reference proteome</keyword>
<protein>
    <submittedName>
        <fullName evidence="2">LINE-1 reverse transcriptase like</fullName>
    </submittedName>
</protein>
<comment type="caution">
    <text evidence="2">The sequence shown here is derived from an EMBL/GenBank/DDBJ whole genome shotgun (WGS) entry which is preliminary data.</text>
</comment>
<dbReference type="SUPFAM" id="SSF56672">
    <property type="entry name" value="DNA/RNA polymerases"/>
    <property type="match status" value="1"/>
</dbReference>
<dbReference type="InterPro" id="IPR043502">
    <property type="entry name" value="DNA/RNA_pol_sf"/>
</dbReference>
<reference evidence="2 3" key="1">
    <citation type="journal article" date="2018" name="Front. Plant Sci.">
        <title>Red Clover (Trifolium pratense) and Zigzag Clover (T. medium) - A Picture of Genomic Similarities and Differences.</title>
        <authorList>
            <person name="Dluhosova J."/>
            <person name="Istvanek J."/>
            <person name="Nedelnik J."/>
            <person name="Repkova J."/>
        </authorList>
    </citation>
    <scope>NUCLEOTIDE SEQUENCE [LARGE SCALE GENOMIC DNA]</scope>
    <source>
        <strain evidence="3">cv. 10/8</strain>
        <tissue evidence="2">Leaf</tissue>
    </source>
</reference>
<accession>A0A392NAR3</accession>
<dbReference type="InterPro" id="IPR000477">
    <property type="entry name" value="RT_dom"/>
</dbReference>
<evidence type="ECO:0000259" key="1">
    <source>
        <dbReference type="PROSITE" id="PS50878"/>
    </source>
</evidence>
<name>A0A392NAR3_9FABA</name>
<dbReference type="Pfam" id="PF00078">
    <property type="entry name" value="RVT_1"/>
    <property type="match status" value="1"/>
</dbReference>
<sequence>MQYFLRKNAKGAGGSTKLSEMTAFGDFIEKMELIDSSVLFWERNSLWFKPDGSARSRIDRLKGVIRKLISTCQTAFVPGRQILDGVVVVNELIDLAKRRRDKALLLKVDFEKAYDSVNWKYLNFVLRKMKFPTKWMEWMKACIFTSSMSILVNGSPTEDFVVGKGLRQGDPLSPFLFLLAAEGLTRLTHKAVEIGTFKGFKVSEELKYDILQFADDTILIGEGSWDNLWSIKTILRSFEMVSGLKVNFFKSKLYGLNMEVFLAKDLHLLS</sequence>
<dbReference type="PANTHER" id="PTHR31635">
    <property type="entry name" value="REVERSE TRANSCRIPTASE DOMAIN-CONTAINING PROTEIN-RELATED"/>
    <property type="match status" value="1"/>
</dbReference>
<dbReference type="AlphaFoldDB" id="A0A392NAR3"/>
<evidence type="ECO:0000313" key="2">
    <source>
        <dbReference type="EMBL" id="MCH96329.1"/>
    </source>
</evidence>
<keyword evidence="2" id="KW-0808">Transferase</keyword>